<gene>
    <name evidence="17" type="primary">nnrD</name>
    <name evidence="18" type="synonym">nnrE</name>
    <name evidence="23" type="ORF">CO097_01330</name>
    <name evidence="22" type="ORF">COZ07_07035</name>
</gene>
<evidence type="ECO:0000256" key="3">
    <source>
        <dbReference type="ARBA" id="ARBA00006001"/>
    </source>
</evidence>
<dbReference type="NCBIfam" id="TIGR00197">
    <property type="entry name" value="yjeF_nterm"/>
    <property type="match status" value="1"/>
</dbReference>
<dbReference type="InterPro" id="IPR017953">
    <property type="entry name" value="Carbohydrate_kinase_pred_CS"/>
</dbReference>
<keyword evidence="10 17" id="KW-0520">NAD</keyword>
<dbReference type="EMBL" id="PFKO01000266">
    <property type="protein sequence ID" value="PIY32042.1"/>
    <property type="molecule type" value="Genomic_DNA"/>
</dbReference>
<keyword evidence="5 18" id="KW-0479">Metal-binding</keyword>
<feature type="binding site" evidence="17">
    <location>
        <position position="493"/>
    </location>
    <ligand>
        <name>AMP</name>
        <dbReference type="ChEBI" id="CHEBI:456215"/>
    </ligand>
</feature>
<keyword evidence="6 17" id="KW-0547">Nucleotide-binding</keyword>
<comment type="similarity">
    <text evidence="4 19">In the C-terminal section; belongs to the NnrD/CARKD family.</text>
</comment>
<dbReference type="PANTHER" id="PTHR12592">
    <property type="entry name" value="ATP-DEPENDENT (S)-NAD(P)H-HYDRATE DEHYDRATASE FAMILY MEMBER"/>
    <property type="match status" value="1"/>
</dbReference>
<evidence type="ECO:0000256" key="13">
    <source>
        <dbReference type="ARBA" id="ARBA00023268"/>
    </source>
</evidence>
<comment type="function">
    <text evidence="17">Catalyzes the dehydration of the S-form of NAD(P)HX at the expense of ADP, which is converted to AMP. Together with NAD(P)HX epimerase, which catalyzes the epimerization of the S- and R-forms, the enzyme allows the repair of both epimers of NAD(P)HX, a damaged form of NAD(P)H that is a result of enzymatic or heat-dependent hydration.</text>
</comment>
<keyword evidence="9 18" id="KW-0630">Potassium</keyword>
<evidence type="ECO:0000256" key="1">
    <source>
        <dbReference type="ARBA" id="ARBA00000013"/>
    </source>
</evidence>
<evidence type="ECO:0000256" key="11">
    <source>
        <dbReference type="ARBA" id="ARBA00023235"/>
    </source>
</evidence>
<feature type="binding site" evidence="17">
    <location>
        <begin position="464"/>
        <end position="468"/>
    </location>
    <ligand>
        <name>AMP</name>
        <dbReference type="ChEBI" id="CHEBI:456215"/>
    </ligand>
</feature>
<evidence type="ECO:0000256" key="19">
    <source>
        <dbReference type="PIRNR" id="PIRNR017184"/>
    </source>
</evidence>
<comment type="catalytic activity">
    <reaction evidence="2 18 19">
        <text>(6R)-NADPHX = (6S)-NADPHX</text>
        <dbReference type="Rhea" id="RHEA:32227"/>
        <dbReference type="ChEBI" id="CHEBI:64076"/>
        <dbReference type="ChEBI" id="CHEBI:64077"/>
        <dbReference type="EC" id="5.1.99.6"/>
    </reaction>
</comment>
<dbReference type="Proteomes" id="UP000230646">
    <property type="component" value="Unassembled WGS sequence"/>
</dbReference>
<evidence type="ECO:0000256" key="9">
    <source>
        <dbReference type="ARBA" id="ARBA00022958"/>
    </source>
</evidence>
<evidence type="ECO:0000256" key="16">
    <source>
        <dbReference type="ARBA" id="ARBA00049209"/>
    </source>
</evidence>
<dbReference type="SUPFAM" id="SSF64153">
    <property type="entry name" value="YjeF N-terminal domain-like"/>
    <property type="match status" value="1"/>
</dbReference>
<evidence type="ECO:0000256" key="8">
    <source>
        <dbReference type="ARBA" id="ARBA00022857"/>
    </source>
</evidence>
<protein>
    <recommendedName>
        <fullName evidence="19">Bifunctional NAD(P)H-hydrate repair enzyme</fullName>
    </recommendedName>
    <alternativeName>
        <fullName evidence="19">Nicotinamide nucleotide repair protein</fullName>
    </alternativeName>
    <domain>
        <recommendedName>
            <fullName evidence="19">ADP-dependent (S)-NAD(P)H-hydrate dehydratase</fullName>
            <ecNumber evidence="19">4.2.1.136</ecNumber>
        </recommendedName>
        <alternativeName>
            <fullName evidence="19">ADP-dependent NAD(P)HX dehydratase</fullName>
        </alternativeName>
    </domain>
    <domain>
        <recommendedName>
            <fullName evidence="19">NAD(P)H-hydrate epimerase</fullName>
            <ecNumber evidence="19">5.1.99.6</ecNumber>
        </recommendedName>
    </domain>
</protein>
<sequence>MGRGLIHQTRKKTGRINSTPTTKKYTLFENVLNFKFRRYFMKVVTSQQIKEIDQKAIEEYGISGLTLMENAGSRIFQNMKNIYPDLKLKEVVIFAGSGNNGGDGFVIARHLYNYGTKVKVFLLSPFNKIKGEAKVNLNLINEMGIELIEVKTEELKKIQEAIQNSDLIVDAILGTGLHGKVIGLKAEIIDLINVAKKEVVAVDIPSGLDADIGKIEGPCIKATYTVTLALPKIGLLIYPGASYVGKIIIENIGIPSYLLENRKLKINLVTKEMVKTLLPLRPIYSHKGSFGKVLILAGSVGMTGAAFLTSEAALRSGAGIVVLGIPQSLNSIMEVKLTEVMTLPLAETENQSLKEDAEETILKLIKKFSVLGIGPGISRQLETQRLVRKIIEKSTIPLVVDADAIYALSEDPTILKKIKAPLLITPHPGEMAKLTNKDINYILDNQLNIAREVAQEYGIIVVLKGARTIIANQEGEIYINIGDNSGMATGGSGDVLTGIISSLIAQGANNLSAAIAGVYIHSQAGNLARNIKGERGMIAGDILSQVPQAFLNIEDYVISDV</sequence>
<feature type="binding site" evidence="17">
    <location>
        <position position="494"/>
    </location>
    <ligand>
        <name>(6S)-NADPHX</name>
        <dbReference type="ChEBI" id="CHEBI:64076"/>
    </ligand>
</feature>
<evidence type="ECO:0000256" key="15">
    <source>
        <dbReference type="ARBA" id="ARBA00048238"/>
    </source>
</evidence>
<comment type="caution">
    <text evidence="18">Lacks conserved residue(s) required for the propagation of feature annotation.</text>
</comment>
<evidence type="ECO:0000313" key="24">
    <source>
        <dbReference type="Proteomes" id="UP000228560"/>
    </source>
</evidence>
<comment type="subunit">
    <text evidence="17">Homotetramer.</text>
</comment>
<feature type="binding site" evidence="18">
    <location>
        <position position="100"/>
    </location>
    <ligand>
        <name>K(+)</name>
        <dbReference type="ChEBI" id="CHEBI:29103"/>
    </ligand>
</feature>
<dbReference type="Pfam" id="PF01256">
    <property type="entry name" value="Carb_kinase"/>
    <property type="match status" value="1"/>
</dbReference>
<dbReference type="GO" id="GO:0046872">
    <property type="term" value="F:metal ion binding"/>
    <property type="evidence" value="ECO:0007669"/>
    <property type="project" value="UniProtKB-UniRule"/>
</dbReference>
<feature type="binding site" evidence="18">
    <location>
        <position position="170"/>
    </location>
    <ligand>
        <name>K(+)</name>
        <dbReference type="ChEBI" id="CHEBI:29103"/>
    </ligand>
</feature>
<feature type="domain" description="YjeF C-terminal" evidence="20">
    <location>
        <begin position="270"/>
        <end position="553"/>
    </location>
</feature>
<accession>A0A2M7PNW7</accession>
<keyword evidence="12 17" id="KW-0456">Lyase</keyword>
<dbReference type="SUPFAM" id="SSF53613">
    <property type="entry name" value="Ribokinase-like"/>
    <property type="match status" value="1"/>
</dbReference>
<keyword evidence="8 17" id="KW-0521">NADP</keyword>
<evidence type="ECO:0000313" key="22">
    <source>
        <dbReference type="EMBL" id="PIY32042.1"/>
    </source>
</evidence>
<evidence type="ECO:0000256" key="10">
    <source>
        <dbReference type="ARBA" id="ARBA00023027"/>
    </source>
</evidence>
<evidence type="ECO:0000256" key="2">
    <source>
        <dbReference type="ARBA" id="ARBA00000909"/>
    </source>
</evidence>
<dbReference type="EMBL" id="PFTV01000032">
    <property type="protein sequence ID" value="PJB57801.1"/>
    <property type="molecule type" value="Genomic_DNA"/>
</dbReference>
<dbReference type="InterPro" id="IPR029056">
    <property type="entry name" value="Ribokinase-like"/>
</dbReference>
<organism evidence="22 25">
    <name type="scientific">Candidatus Infernicultor aquiphilus</name>
    <dbReference type="NCBI Taxonomy" id="1805029"/>
    <lineage>
        <taxon>Bacteria</taxon>
        <taxon>Pseudomonadati</taxon>
        <taxon>Atribacterota</taxon>
        <taxon>Candidatus Phoenicimicrobiia</taxon>
        <taxon>Candidatus Pheonicimicrobiales</taxon>
        <taxon>Candidatus Phoenicimicrobiaceae</taxon>
        <taxon>Candidatus Infernicultor</taxon>
    </lineage>
</organism>
<dbReference type="GO" id="GO:0110051">
    <property type="term" value="P:metabolite repair"/>
    <property type="evidence" value="ECO:0007669"/>
    <property type="project" value="TreeGrafter"/>
</dbReference>
<dbReference type="GO" id="GO:0052856">
    <property type="term" value="F:NAD(P)HX epimerase activity"/>
    <property type="evidence" value="ECO:0007669"/>
    <property type="project" value="UniProtKB-UniRule"/>
</dbReference>
<comment type="catalytic activity">
    <reaction evidence="1 18 19">
        <text>(6R)-NADHX = (6S)-NADHX</text>
        <dbReference type="Rhea" id="RHEA:32215"/>
        <dbReference type="ChEBI" id="CHEBI:64074"/>
        <dbReference type="ChEBI" id="CHEBI:64075"/>
        <dbReference type="EC" id="5.1.99.6"/>
    </reaction>
</comment>
<dbReference type="EC" id="4.2.1.136" evidence="19"/>
<dbReference type="AlphaFoldDB" id="A0A2M7PNW7"/>
<evidence type="ECO:0000256" key="4">
    <source>
        <dbReference type="ARBA" id="ARBA00009524"/>
    </source>
</evidence>
<feature type="binding site" evidence="17">
    <location>
        <position position="376"/>
    </location>
    <ligand>
        <name>(6S)-NADPHX</name>
        <dbReference type="ChEBI" id="CHEBI:64076"/>
    </ligand>
</feature>
<feature type="domain" description="YjeF N-terminal" evidence="21">
    <location>
        <begin position="49"/>
        <end position="260"/>
    </location>
</feature>
<dbReference type="FunFam" id="3.40.50.10260:FF:000003">
    <property type="entry name" value="Multifunctional fusion protein"/>
    <property type="match status" value="1"/>
</dbReference>
<evidence type="ECO:0000256" key="18">
    <source>
        <dbReference type="HAMAP-Rule" id="MF_01966"/>
    </source>
</evidence>
<dbReference type="PROSITE" id="PS01050">
    <property type="entry name" value="YJEF_C_2"/>
    <property type="match status" value="1"/>
</dbReference>
<proteinExistence type="inferred from homology"/>
<dbReference type="Pfam" id="PF03853">
    <property type="entry name" value="YjeF_N"/>
    <property type="match status" value="1"/>
</dbReference>
<comment type="function">
    <text evidence="18">Catalyzes the epimerization of the S- and R-forms of NAD(P)HX, a damaged form of NAD(P)H that is a result of enzymatic or heat-dependent hydration. This is a prerequisite for the S-specific NAD(P)H-hydrate dehydratase to allow the repair of both epimers of NAD(P)HX.</text>
</comment>
<evidence type="ECO:0000256" key="17">
    <source>
        <dbReference type="HAMAP-Rule" id="MF_01965"/>
    </source>
</evidence>
<feature type="binding site" evidence="18">
    <location>
        <begin position="174"/>
        <end position="180"/>
    </location>
    <ligand>
        <name>(6S)-NADPHX</name>
        <dbReference type="ChEBI" id="CHEBI:64076"/>
    </ligand>
</feature>
<feature type="binding site" evidence="18">
    <location>
        <position position="203"/>
    </location>
    <ligand>
        <name>(6S)-NADPHX</name>
        <dbReference type="ChEBI" id="CHEBI:64076"/>
    </ligand>
</feature>
<dbReference type="Gene3D" id="3.40.1190.20">
    <property type="match status" value="1"/>
</dbReference>
<comment type="similarity">
    <text evidence="17">Belongs to the NnrD/CARKD family.</text>
</comment>
<dbReference type="HAMAP" id="MF_01966">
    <property type="entry name" value="NADHX_epimerase"/>
    <property type="match status" value="1"/>
</dbReference>
<dbReference type="CDD" id="cd01171">
    <property type="entry name" value="YXKO-related"/>
    <property type="match status" value="1"/>
</dbReference>
<evidence type="ECO:0000256" key="14">
    <source>
        <dbReference type="ARBA" id="ARBA00025153"/>
    </source>
</evidence>
<comment type="cofactor">
    <cofactor evidence="18 19">
        <name>K(+)</name>
        <dbReference type="ChEBI" id="CHEBI:29103"/>
    </cofactor>
    <text evidence="18 19">Binds 1 potassium ion per subunit.</text>
</comment>
<dbReference type="GO" id="GO:0052855">
    <property type="term" value="F:ADP-dependent NAD(P)H-hydrate dehydratase activity"/>
    <property type="evidence" value="ECO:0007669"/>
    <property type="project" value="UniProtKB-UniRule"/>
</dbReference>
<dbReference type="HAMAP" id="MF_01965">
    <property type="entry name" value="NADHX_dehydratase"/>
    <property type="match status" value="1"/>
</dbReference>
<evidence type="ECO:0000256" key="7">
    <source>
        <dbReference type="ARBA" id="ARBA00022840"/>
    </source>
</evidence>
<keyword evidence="11 18" id="KW-0413">Isomerase</keyword>
<evidence type="ECO:0000256" key="5">
    <source>
        <dbReference type="ARBA" id="ARBA00022723"/>
    </source>
</evidence>
<name>A0A2M7PNW7_9BACT</name>
<dbReference type="PROSITE" id="PS51385">
    <property type="entry name" value="YJEF_N"/>
    <property type="match status" value="1"/>
</dbReference>
<evidence type="ECO:0000259" key="21">
    <source>
        <dbReference type="PROSITE" id="PS51385"/>
    </source>
</evidence>
<dbReference type="InterPro" id="IPR030677">
    <property type="entry name" value="Nnr"/>
</dbReference>
<comment type="similarity">
    <text evidence="3 19">In the N-terminal section; belongs to the NnrE/AIBP family.</text>
</comment>
<dbReference type="GO" id="GO:0005524">
    <property type="term" value="F:ATP binding"/>
    <property type="evidence" value="ECO:0007669"/>
    <property type="project" value="UniProtKB-UniRule"/>
</dbReference>
<keyword evidence="7 17" id="KW-0067">ATP-binding</keyword>
<comment type="function">
    <text evidence="14 19">Bifunctional enzyme that catalyzes the epimerization of the S- and R-forms of NAD(P)HX and the dehydration of the S-form of NAD(P)HX at the expense of ADP, which is converted to AMP. This allows the repair of both epimers of NAD(P)HX, a damaged form of NAD(P)H that is a result of enzymatic or heat-dependent hydration.</text>
</comment>
<dbReference type="InterPro" id="IPR004443">
    <property type="entry name" value="YjeF_N_dom"/>
</dbReference>
<dbReference type="Proteomes" id="UP000228560">
    <property type="component" value="Unassembled WGS sequence"/>
</dbReference>
<evidence type="ECO:0000313" key="23">
    <source>
        <dbReference type="EMBL" id="PJB57801.1"/>
    </source>
</evidence>
<evidence type="ECO:0000256" key="6">
    <source>
        <dbReference type="ARBA" id="ARBA00022741"/>
    </source>
</evidence>
<dbReference type="EC" id="5.1.99.6" evidence="19"/>
<keyword evidence="13" id="KW-0511">Multifunctional enzyme</keyword>
<comment type="similarity">
    <text evidence="18">Belongs to the NnrE/AIBP family.</text>
</comment>
<dbReference type="Gene3D" id="3.40.50.10260">
    <property type="entry name" value="YjeF N-terminal domain"/>
    <property type="match status" value="1"/>
</dbReference>
<dbReference type="NCBIfam" id="TIGR00196">
    <property type="entry name" value="yjeF_cterm"/>
    <property type="match status" value="1"/>
</dbReference>
<accession>A0A2M8CFH8</accession>
<feature type="binding site" evidence="17">
    <location>
        <position position="305"/>
    </location>
    <ligand>
        <name>(6S)-NADPHX</name>
        <dbReference type="ChEBI" id="CHEBI:64076"/>
    </ligand>
</feature>
<evidence type="ECO:0000256" key="12">
    <source>
        <dbReference type="ARBA" id="ARBA00023239"/>
    </source>
</evidence>
<comment type="catalytic activity">
    <reaction evidence="16 17 19">
        <text>(6S)-NADPHX + ADP = AMP + phosphate + NADPH + H(+)</text>
        <dbReference type="Rhea" id="RHEA:32235"/>
        <dbReference type="ChEBI" id="CHEBI:15378"/>
        <dbReference type="ChEBI" id="CHEBI:43474"/>
        <dbReference type="ChEBI" id="CHEBI:57783"/>
        <dbReference type="ChEBI" id="CHEBI:64076"/>
        <dbReference type="ChEBI" id="CHEBI:456215"/>
        <dbReference type="ChEBI" id="CHEBI:456216"/>
        <dbReference type="EC" id="4.2.1.136"/>
    </reaction>
</comment>
<comment type="caution">
    <text evidence="22">The sequence shown here is derived from an EMBL/GenBank/DDBJ whole genome shotgun (WGS) entry which is preliminary data.</text>
</comment>
<dbReference type="GO" id="GO:0046496">
    <property type="term" value="P:nicotinamide nucleotide metabolic process"/>
    <property type="evidence" value="ECO:0007669"/>
    <property type="project" value="UniProtKB-UniRule"/>
</dbReference>
<comment type="catalytic activity">
    <reaction evidence="15 17 19">
        <text>(6S)-NADHX + ADP = AMP + phosphate + NADH + H(+)</text>
        <dbReference type="Rhea" id="RHEA:32223"/>
        <dbReference type="ChEBI" id="CHEBI:15378"/>
        <dbReference type="ChEBI" id="CHEBI:43474"/>
        <dbReference type="ChEBI" id="CHEBI:57945"/>
        <dbReference type="ChEBI" id="CHEBI:64074"/>
        <dbReference type="ChEBI" id="CHEBI:456215"/>
        <dbReference type="ChEBI" id="CHEBI:456216"/>
        <dbReference type="EC" id="4.2.1.136"/>
    </reaction>
</comment>
<dbReference type="PANTHER" id="PTHR12592:SF0">
    <property type="entry name" value="ATP-DEPENDENT (S)-NAD(P)H-HYDRATE DEHYDRATASE"/>
    <property type="match status" value="1"/>
</dbReference>
<dbReference type="InterPro" id="IPR000631">
    <property type="entry name" value="CARKD"/>
</dbReference>
<comment type="cofactor">
    <cofactor evidence="17">
        <name>Mg(2+)</name>
        <dbReference type="ChEBI" id="CHEBI:18420"/>
    </cofactor>
</comment>
<feature type="binding site" evidence="18">
    <location>
        <begin position="99"/>
        <end position="103"/>
    </location>
    <ligand>
        <name>(6S)-NADPHX</name>
        <dbReference type="ChEBI" id="CHEBI:64076"/>
    </ligand>
</feature>
<feature type="binding site" evidence="18">
    <location>
        <position position="206"/>
    </location>
    <ligand>
        <name>K(+)</name>
        <dbReference type="ChEBI" id="CHEBI:29103"/>
    </ligand>
</feature>
<reference evidence="24 25" key="1">
    <citation type="submission" date="2017-09" db="EMBL/GenBank/DDBJ databases">
        <title>Depth-based differentiation of microbial function through sediment-hosted aquifers and enrichment of novel symbionts in the deep terrestrial subsurface.</title>
        <authorList>
            <person name="Probst A.J."/>
            <person name="Ladd B."/>
            <person name="Jarett J.K."/>
            <person name="Geller-Mcgrath D.E."/>
            <person name="Sieber C.M."/>
            <person name="Emerson J.B."/>
            <person name="Anantharaman K."/>
            <person name="Thomas B.C."/>
            <person name="Malmstrom R."/>
            <person name="Stieglmeier M."/>
            <person name="Klingl A."/>
            <person name="Woyke T."/>
            <person name="Ryan C.M."/>
            <person name="Banfield J.F."/>
        </authorList>
    </citation>
    <scope>NUCLEOTIDE SEQUENCE [LARGE SCALE GENOMIC DNA]</scope>
    <source>
        <strain evidence="22">CG_4_10_14_3_um_filter_34_13</strain>
        <strain evidence="23">CG_4_9_14_3_um_filter_33_16</strain>
    </source>
</reference>
<dbReference type="PIRSF" id="PIRSF017184">
    <property type="entry name" value="Nnr"/>
    <property type="match status" value="1"/>
</dbReference>
<dbReference type="InterPro" id="IPR036652">
    <property type="entry name" value="YjeF_N_dom_sf"/>
</dbReference>
<feature type="binding site" evidence="17">
    <location>
        <position position="427"/>
    </location>
    <ligand>
        <name>(6S)-NADPHX</name>
        <dbReference type="ChEBI" id="CHEBI:64076"/>
    </ligand>
</feature>
<evidence type="ECO:0000259" key="20">
    <source>
        <dbReference type="PROSITE" id="PS51383"/>
    </source>
</evidence>
<evidence type="ECO:0000313" key="25">
    <source>
        <dbReference type="Proteomes" id="UP000230646"/>
    </source>
</evidence>
<dbReference type="PROSITE" id="PS51383">
    <property type="entry name" value="YJEF_C_3"/>
    <property type="match status" value="1"/>
</dbReference>